<dbReference type="KEGG" id="anh:A6F65_01142"/>
<keyword evidence="1" id="KW-0472">Membrane</keyword>
<keyword evidence="3" id="KW-1185">Reference proteome</keyword>
<reference evidence="2 3" key="1">
    <citation type="submission" date="2016-07" db="EMBL/GenBank/DDBJ databases">
        <title>Complete genome sequence of Altererythrobacter namhicola JCM 16345T, containing esterase-encoding genes.</title>
        <authorList>
            <person name="Cheng H."/>
            <person name="Wu Y.-H."/>
            <person name="Jian S.-L."/>
            <person name="Huo Y.-Y."/>
            <person name="Wang C.-S."/>
            <person name="Xu X.-W."/>
        </authorList>
    </citation>
    <scope>NUCLEOTIDE SEQUENCE [LARGE SCALE GENOMIC DNA]</scope>
    <source>
        <strain evidence="2 3">JCM 16345</strain>
    </source>
</reference>
<gene>
    <name evidence="2" type="ORF">A6F65_01142</name>
</gene>
<accession>A0A1C7D7J1</accession>
<dbReference type="STRING" id="645517.A6F65_01142"/>
<feature type="transmembrane region" description="Helical" evidence="1">
    <location>
        <begin position="24"/>
        <end position="48"/>
    </location>
</feature>
<evidence type="ECO:0000313" key="2">
    <source>
        <dbReference type="EMBL" id="ANU07449.1"/>
    </source>
</evidence>
<evidence type="ECO:0000313" key="3">
    <source>
        <dbReference type="Proteomes" id="UP000092698"/>
    </source>
</evidence>
<dbReference type="RefSeq" id="WP_067786685.1">
    <property type="nucleotide sequence ID" value="NZ_CP016545.1"/>
</dbReference>
<proteinExistence type="predicted"/>
<sequence length="80" mass="9035">MSAGATRASAVTPETKGQTFFRWLFYWMPFLFGVGFIAPLIAQAMAYWDVDAPFGLSRIVFGLLIGAPWGLLTVWRGRWF</sequence>
<name>A0A1C7D7J1_9SPHN</name>
<keyword evidence="1" id="KW-1133">Transmembrane helix</keyword>
<dbReference type="EMBL" id="CP016545">
    <property type="protein sequence ID" value="ANU07449.1"/>
    <property type="molecule type" value="Genomic_DNA"/>
</dbReference>
<keyword evidence="1" id="KW-0812">Transmembrane</keyword>
<evidence type="ECO:0000256" key="1">
    <source>
        <dbReference type="SAM" id="Phobius"/>
    </source>
</evidence>
<organism evidence="2 3">
    <name type="scientific">Paraurantiacibacter namhicola</name>
    <dbReference type="NCBI Taxonomy" id="645517"/>
    <lineage>
        <taxon>Bacteria</taxon>
        <taxon>Pseudomonadati</taxon>
        <taxon>Pseudomonadota</taxon>
        <taxon>Alphaproteobacteria</taxon>
        <taxon>Sphingomonadales</taxon>
        <taxon>Erythrobacteraceae</taxon>
        <taxon>Paraurantiacibacter</taxon>
    </lineage>
</organism>
<protein>
    <submittedName>
        <fullName evidence="2">Uncharacterized protein</fullName>
    </submittedName>
</protein>
<feature type="transmembrane region" description="Helical" evidence="1">
    <location>
        <begin position="54"/>
        <end position="75"/>
    </location>
</feature>
<dbReference type="Proteomes" id="UP000092698">
    <property type="component" value="Chromosome"/>
</dbReference>
<dbReference type="OrthoDB" id="7632370at2"/>
<dbReference type="AlphaFoldDB" id="A0A1C7D7J1"/>